<feature type="domain" description="DUF4166" evidence="1">
    <location>
        <begin position="15"/>
        <end position="199"/>
    </location>
</feature>
<keyword evidence="3" id="KW-1185">Reference proteome</keyword>
<dbReference type="RefSeq" id="WP_244712386.1">
    <property type="nucleotide sequence ID" value="NZ_CP095073.1"/>
</dbReference>
<accession>A0ABY4EMC3</accession>
<reference evidence="2 3" key="1">
    <citation type="submission" date="2022-04" db="EMBL/GenBank/DDBJ databases">
        <title>Halobacillus sp. isolated from saltern.</title>
        <authorList>
            <person name="Won M."/>
            <person name="Lee C.-M."/>
            <person name="Woen H.-Y."/>
            <person name="Kwon S.-W."/>
        </authorList>
    </citation>
    <scope>NUCLEOTIDE SEQUENCE [LARGE SCALE GENOMIC DNA]</scope>
    <source>
        <strain evidence="2 3">SSBR10-3</strain>
    </source>
</reference>
<sequence length="207" mass="24251">MSIYKRVLGKEFYHLHPMLQHKYELLSSGTFSGSGVMKKIKGGPKWLYPMFYLGAKWKLLFPESGENIPFTITNTSRCGENGERQVHWERIFYFKGKRRYFNALMSFDQSQNVIKDYLGEPPLFYSDLVLKIDEENRSLRIESKGQRLVFGKREISLPRFLQGLAVINESYSEEKGVFQITVGVKNPLVGWVFYYEGEFKQDELDEN</sequence>
<protein>
    <submittedName>
        <fullName evidence="2">DUF4166 domain-containing protein</fullName>
    </submittedName>
</protein>
<gene>
    <name evidence="2" type="ORF">MUN89_06540</name>
</gene>
<organism evidence="2 3">
    <name type="scientific">Halobacillus salinarum</name>
    <dbReference type="NCBI Taxonomy" id="2932257"/>
    <lineage>
        <taxon>Bacteria</taxon>
        <taxon>Bacillati</taxon>
        <taxon>Bacillota</taxon>
        <taxon>Bacilli</taxon>
        <taxon>Bacillales</taxon>
        <taxon>Bacillaceae</taxon>
        <taxon>Halobacillus</taxon>
    </lineage>
</organism>
<dbReference type="Proteomes" id="UP000831787">
    <property type="component" value="Chromosome"/>
</dbReference>
<evidence type="ECO:0000313" key="2">
    <source>
        <dbReference type="EMBL" id="UOQ45595.1"/>
    </source>
</evidence>
<name>A0ABY4EMC3_9BACI</name>
<proteinExistence type="predicted"/>
<dbReference type="Pfam" id="PF13761">
    <property type="entry name" value="DUF4166"/>
    <property type="match status" value="1"/>
</dbReference>
<dbReference type="EMBL" id="CP095073">
    <property type="protein sequence ID" value="UOQ45595.1"/>
    <property type="molecule type" value="Genomic_DNA"/>
</dbReference>
<evidence type="ECO:0000259" key="1">
    <source>
        <dbReference type="Pfam" id="PF13761"/>
    </source>
</evidence>
<evidence type="ECO:0000313" key="3">
    <source>
        <dbReference type="Proteomes" id="UP000831787"/>
    </source>
</evidence>
<dbReference type="InterPro" id="IPR025311">
    <property type="entry name" value="DUF4166"/>
</dbReference>